<dbReference type="Proteomes" id="UP000479190">
    <property type="component" value="Unassembled WGS sequence"/>
</dbReference>
<dbReference type="EMBL" id="CADCXV010001483">
    <property type="protein sequence ID" value="CAB0044732.1"/>
    <property type="molecule type" value="Genomic_DNA"/>
</dbReference>
<name>A0A6H5J5M0_9HYME</name>
<reference evidence="1 2" key="1">
    <citation type="submission" date="2020-02" db="EMBL/GenBank/DDBJ databases">
        <authorList>
            <person name="Ferguson B K."/>
        </authorList>
    </citation>
    <scope>NUCLEOTIDE SEQUENCE [LARGE SCALE GENOMIC DNA]</scope>
</reference>
<protein>
    <submittedName>
        <fullName evidence="1">Uncharacterized protein</fullName>
    </submittedName>
</protein>
<evidence type="ECO:0000313" key="1">
    <source>
        <dbReference type="EMBL" id="CAB0044732.1"/>
    </source>
</evidence>
<organism evidence="1 2">
    <name type="scientific">Trichogramma brassicae</name>
    <dbReference type="NCBI Taxonomy" id="86971"/>
    <lineage>
        <taxon>Eukaryota</taxon>
        <taxon>Metazoa</taxon>
        <taxon>Ecdysozoa</taxon>
        <taxon>Arthropoda</taxon>
        <taxon>Hexapoda</taxon>
        <taxon>Insecta</taxon>
        <taxon>Pterygota</taxon>
        <taxon>Neoptera</taxon>
        <taxon>Endopterygota</taxon>
        <taxon>Hymenoptera</taxon>
        <taxon>Apocrita</taxon>
        <taxon>Proctotrupomorpha</taxon>
        <taxon>Chalcidoidea</taxon>
        <taxon>Trichogrammatidae</taxon>
        <taxon>Trichogramma</taxon>
    </lineage>
</organism>
<gene>
    <name evidence="1" type="ORF">TBRA_LOCUS16320</name>
</gene>
<feature type="non-terminal residue" evidence="1">
    <location>
        <position position="50"/>
    </location>
</feature>
<keyword evidence="2" id="KW-1185">Reference proteome</keyword>
<evidence type="ECO:0000313" key="2">
    <source>
        <dbReference type="Proteomes" id="UP000479190"/>
    </source>
</evidence>
<proteinExistence type="predicted"/>
<dbReference type="AlphaFoldDB" id="A0A6H5J5M0"/>
<sequence length="50" mass="5615">MAQAARVKSIFCLRVITMIMYRSEDFHFYKCAATTTTTTTTTSTSTKARA</sequence>
<accession>A0A6H5J5M0</accession>